<keyword evidence="2" id="KW-0235">DNA replication</keyword>
<feature type="region of interest" description="Disordered" evidence="3">
    <location>
        <begin position="203"/>
        <end position="241"/>
    </location>
</feature>
<reference evidence="5" key="1">
    <citation type="journal article" date="2019" name="Int. J. Syst. Evol. Microbiol.">
        <title>The Global Catalogue of Microorganisms (GCM) 10K type strain sequencing project: providing services to taxonomists for standard genome sequencing and annotation.</title>
        <authorList>
            <consortium name="The Broad Institute Genomics Platform"/>
            <consortium name="The Broad Institute Genome Sequencing Center for Infectious Disease"/>
            <person name="Wu L."/>
            <person name="Ma J."/>
        </authorList>
    </citation>
    <scope>NUCLEOTIDE SEQUENCE [LARGE SCALE GENOMIC DNA]</scope>
    <source>
        <strain evidence="5">KCTC 22154</strain>
    </source>
</reference>
<name>A0A8H9M1M6_9GAMM</name>
<feature type="compositionally biased region" description="Basic and acidic residues" evidence="3">
    <location>
        <begin position="205"/>
        <end position="224"/>
    </location>
</feature>
<dbReference type="InterPro" id="IPR000989">
    <property type="entry name" value="Rep"/>
</dbReference>
<keyword evidence="5" id="KW-1185">Reference proteome</keyword>
<dbReference type="Pfam" id="PF01446">
    <property type="entry name" value="Rep_1"/>
    <property type="match status" value="1"/>
</dbReference>
<accession>A0A8H9M1M6</accession>
<dbReference type="GO" id="GO:0003677">
    <property type="term" value="F:DNA binding"/>
    <property type="evidence" value="ECO:0007669"/>
    <property type="project" value="InterPro"/>
</dbReference>
<organism evidence="4 5">
    <name type="scientific">Vreelandella hamiltonii</name>
    <dbReference type="NCBI Taxonomy" id="502829"/>
    <lineage>
        <taxon>Bacteria</taxon>
        <taxon>Pseudomonadati</taxon>
        <taxon>Pseudomonadota</taxon>
        <taxon>Gammaproteobacteria</taxon>
        <taxon>Oceanospirillales</taxon>
        <taxon>Halomonadaceae</taxon>
        <taxon>Vreelandella</taxon>
    </lineage>
</organism>
<sequence>MWQARFYQSLPKLVEEHPKARWIFLTLTVRNCPIEDLRSTLQAMNSAWQRLIKRRDFKPVLGWVRTTEVTRGSDGSAHPHFHALLMVPPSWFKGSAYVKHARWVELWADVMRLDYLPNVDVRAVKPRAPKSGQTPTDATAAALQGAVAETLKYSTKPTDMVADEGWFLELTKQTHKLRFVATGGALKHILKVDQETDDDLALIDGDGKQDDGSRLAFNWREHERRYRRAPNADKPSQENSQ</sequence>
<gene>
    <name evidence="4" type="ORF">GCM10007157_35980</name>
</gene>
<evidence type="ECO:0000313" key="5">
    <source>
        <dbReference type="Proteomes" id="UP000623776"/>
    </source>
</evidence>
<evidence type="ECO:0008006" key="6">
    <source>
        <dbReference type="Google" id="ProtNLM"/>
    </source>
</evidence>
<comment type="similarity">
    <text evidence="1">Belongs to the Gram-positive plasmids replication protein type 1 family.</text>
</comment>
<evidence type="ECO:0000256" key="1">
    <source>
        <dbReference type="ARBA" id="ARBA00008909"/>
    </source>
</evidence>
<protein>
    <recommendedName>
        <fullName evidence="6">Replication protein</fullName>
    </recommendedName>
</protein>
<dbReference type="Proteomes" id="UP000623776">
    <property type="component" value="Unassembled WGS sequence"/>
</dbReference>
<evidence type="ECO:0000313" key="4">
    <source>
        <dbReference type="EMBL" id="GGW42738.1"/>
    </source>
</evidence>
<comment type="caution">
    <text evidence="4">The sequence shown here is derived from an EMBL/GenBank/DDBJ whole genome shotgun (WGS) entry which is preliminary data.</text>
</comment>
<evidence type="ECO:0000256" key="3">
    <source>
        <dbReference type="SAM" id="MobiDB-lite"/>
    </source>
</evidence>
<dbReference type="AlphaFoldDB" id="A0A8H9M1M6"/>
<proteinExistence type="inferred from homology"/>
<dbReference type="GO" id="GO:0006260">
    <property type="term" value="P:DNA replication"/>
    <property type="evidence" value="ECO:0007669"/>
    <property type="project" value="UniProtKB-KW"/>
</dbReference>
<dbReference type="EMBL" id="BMXN01000051">
    <property type="protein sequence ID" value="GGW42738.1"/>
    <property type="molecule type" value="Genomic_DNA"/>
</dbReference>
<evidence type="ECO:0000256" key="2">
    <source>
        <dbReference type="ARBA" id="ARBA00022705"/>
    </source>
</evidence>